<dbReference type="NCBIfam" id="TIGR00407">
    <property type="entry name" value="proA"/>
    <property type="match status" value="1"/>
</dbReference>
<dbReference type="CDD" id="cd07079">
    <property type="entry name" value="ALDH_F18-19_ProA-GPR"/>
    <property type="match status" value="1"/>
</dbReference>
<evidence type="ECO:0000256" key="3">
    <source>
        <dbReference type="ARBA" id="ARBA00022650"/>
    </source>
</evidence>
<name>A0AAU6P3G4_9FLAO</name>
<evidence type="ECO:0000256" key="4">
    <source>
        <dbReference type="ARBA" id="ARBA00022857"/>
    </source>
</evidence>
<proteinExistence type="inferred from homology"/>
<feature type="domain" description="Aldehyde dehydrogenase" evidence="8">
    <location>
        <begin position="310"/>
        <end position="366"/>
    </location>
</feature>
<dbReference type="InterPro" id="IPR000965">
    <property type="entry name" value="GPR_dom"/>
</dbReference>
<keyword evidence="4 7" id="KW-0521">NADP</keyword>
<comment type="pathway">
    <text evidence="1 7">Amino-acid biosynthesis; L-proline biosynthesis; L-glutamate 5-semialdehyde from L-glutamate: step 2/2.</text>
</comment>
<protein>
    <recommendedName>
        <fullName evidence="7">Gamma-glutamyl phosphate reductase</fullName>
        <shortName evidence="7">GPR</shortName>
        <ecNumber evidence="7">1.2.1.41</ecNumber>
    </recommendedName>
    <alternativeName>
        <fullName evidence="7">Glutamate-5-semialdehyde dehydrogenase</fullName>
    </alternativeName>
    <alternativeName>
        <fullName evidence="7">Glutamyl-gamma-semialdehyde dehydrogenase</fullName>
        <shortName evidence="7">GSA dehydrogenase</shortName>
    </alternativeName>
</protein>
<evidence type="ECO:0000313" key="9">
    <source>
        <dbReference type="EMBL" id="WXA04223.1"/>
    </source>
</evidence>
<evidence type="ECO:0000313" key="11">
    <source>
        <dbReference type="Proteomes" id="UP001368318"/>
    </source>
</evidence>
<organism evidence="9 11">
    <name type="scientific">Mangrovimonas cancribranchiae</name>
    <dbReference type="NCBI Taxonomy" id="3080055"/>
    <lineage>
        <taxon>Bacteria</taxon>
        <taxon>Pseudomonadati</taxon>
        <taxon>Bacteroidota</taxon>
        <taxon>Flavobacteriia</taxon>
        <taxon>Flavobacteriales</taxon>
        <taxon>Flavobacteriaceae</taxon>
        <taxon>Mangrovimonas</taxon>
    </lineage>
</organism>
<reference evidence="9 11" key="1">
    <citation type="submission" date="2023-10" db="EMBL/GenBank/DDBJ databases">
        <title>Culture-based analysis of two novel bacteria associated with mangrove crab gills.</title>
        <authorList>
            <person name="Yang X."/>
            <person name="Garuglieri E."/>
            <person name="Van Goethem M.W."/>
            <person name="Fusi M."/>
            <person name="Marasco R."/>
            <person name="Daffonchio D.G."/>
        </authorList>
    </citation>
    <scope>NUCLEOTIDE SEQUENCE [LARGE SCALE GENOMIC DNA]</scope>
    <source>
        <strain evidence="10">UG2-1</strain>
        <strain evidence="9">UG2-2</strain>
        <strain evidence="11">UG2_2</strain>
    </source>
</reference>
<dbReference type="Gene3D" id="3.40.605.10">
    <property type="entry name" value="Aldehyde Dehydrogenase, Chain A, domain 1"/>
    <property type="match status" value="1"/>
</dbReference>
<dbReference type="EMBL" id="CP136925">
    <property type="protein sequence ID" value="WXA14615.1"/>
    <property type="molecule type" value="Genomic_DNA"/>
</dbReference>
<dbReference type="GO" id="GO:0004350">
    <property type="term" value="F:glutamate-5-semialdehyde dehydrogenase activity"/>
    <property type="evidence" value="ECO:0007669"/>
    <property type="project" value="UniProtKB-UniRule"/>
</dbReference>
<dbReference type="Gene3D" id="3.40.309.10">
    <property type="entry name" value="Aldehyde Dehydrogenase, Chain A, domain 2"/>
    <property type="match status" value="1"/>
</dbReference>
<dbReference type="GO" id="GO:0005737">
    <property type="term" value="C:cytoplasm"/>
    <property type="evidence" value="ECO:0007669"/>
    <property type="project" value="UniProtKB-SubCell"/>
</dbReference>
<dbReference type="PANTHER" id="PTHR11063">
    <property type="entry name" value="GLUTAMATE SEMIALDEHYDE DEHYDROGENASE"/>
    <property type="match status" value="1"/>
</dbReference>
<gene>
    <name evidence="7" type="primary">proA</name>
    <name evidence="10" type="ORF">R3L15_01630</name>
    <name evidence="9" type="ORF">R3L16_05765</name>
</gene>
<feature type="domain" description="Aldehyde dehydrogenase" evidence="8">
    <location>
        <begin position="38"/>
        <end position="276"/>
    </location>
</feature>
<keyword evidence="3 7" id="KW-0641">Proline biosynthesis</keyword>
<sequence length="409" mass="45468">MYSLKNTTHIMKLLSSDIKNNVLQSMITILDRERQNIIAANKKDLDAFNRDDQALYDRLVVNEAKVDGMIQAVREVMAQDDPVGQTISDMTLDSGLQITNKTAPFGTILIIYESRPDVTIEAAVLAFKANNKILLKGGKEAINSNLILEQCWHEALESNGLSKDWIRLLHLKREETQEFLRNPSEPLDLIVPRGGERLIKFVKDHASCAVLISGRGNNFLYVSEDADWEKAVKVIVNAKTDKISGCNALDKVLINKNIPNYEDKLKDLQKVLQGVNVTIVTDDNVAKVLPNETTIDNEDTWYEEFLALKIVLAEVASTDEAITMINKYSGGHSAAIITENKDTAALFMEQIDSAAVYHNASTRFTDGGQMGVGAELAISTDKLHHRGPLGLKQLVTNKYYVFGDGHVRV</sequence>
<dbReference type="PIRSF" id="PIRSF000151">
    <property type="entry name" value="GPR"/>
    <property type="match status" value="1"/>
</dbReference>
<dbReference type="Pfam" id="PF00171">
    <property type="entry name" value="Aldedh"/>
    <property type="match status" value="2"/>
</dbReference>
<comment type="subcellular location">
    <subcellularLocation>
        <location evidence="7">Cytoplasm</location>
    </subcellularLocation>
</comment>
<comment type="function">
    <text evidence="7">Catalyzes the NADPH-dependent reduction of L-glutamate 5-phosphate into L-glutamate 5-semialdehyde and phosphate. The product spontaneously undergoes cyclization to form 1-pyrroline-5-carboxylate.</text>
</comment>
<dbReference type="GO" id="GO:0055129">
    <property type="term" value="P:L-proline biosynthetic process"/>
    <property type="evidence" value="ECO:0007669"/>
    <property type="project" value="UniProtKB-UniRule"/>
</dbReference>
<dbReference type="GO" id="GO:0050661">
    <property type="term" value="F:NADP binding"/>
    <property type="evidence" value="ECO:0007669"/>
    <property type="project" value="InterPro"/>
</dbReference>
<dbReference type="SUPFAM" id="SSF53720">
    <property type="entry name" value="ALDH-like"/>
    <property type="match status" value="1"/>
</dbReference>
<comment type="similarity">
    <text evidence="7">Belongs to the gamma-glutamyl phosphate reductase family.</text>
</comment>
<dbReference type="InterPro" id="IPR012134">
    <property type="entry name" value="Glu-5-SA_DH"/>
</dbReference>
<dbReference type="Proteomes" id="UP001368318">
    <property type="component" value="Chromosome"/>
</dbReference>
<dbReference type="PANTHER" id="PTHR11063:SF8">
    <property type="entry name" value="DELTA-1-PYRROLINE-5-CARBOXYLATE SYNTHASE"/>
    <property type="match status" value="1"/>
</dbReference>
<keyword evidence="5 7" id="KW-0560">Oxidoreductase</keyword>
<evidence type="ECO:0000256" key="1">
    <source>
        <dbReference type="ARBA" id="ARBA00004985"/>
    </source>
</evidence>
<evidence type="ECO:0000256" key="2">
    <source>
        <dbReference type="ARBA" id="ARBA00022605"/>
    </source>
</evidence>
<dbReference type="KEGG" id="mcaa:R3L15_01630"/>
<evidence type="ECO:0000256" key="7">
    <source>
        <dbReference type="HAMAP-Rule" id="MF_00412"/>
    </source>
</evidence>
<dbReference type="EC" id="1.2.1.41" evidence="7"/>
<dbReference type="InterPro" id="IPR016163">
    <property type="entry name" value="Ald_DH_C"/>
</dbReference>
<dbReference type="RefSeq" id="WP_338734102.1">
    <property type="nucleotide sequence ID" value="NZ_CP136925.1"/>
</dbReference>
<keyword evidence="11" id="KW-1185">Reference proteome</keyword>
<dbReference type="InterPro" id="IPR015590">
    <property type="entry name" value="Aldehyde_DH_dom"/>
</dbReference>
<evidence type="ECO:0000256" key="6">
    <source>
        <dbReference type="ARBA" id="ARBA00049024"/>
    </source>
</evidence>
<dbReference type="HAMAP" id="MF_00412">
    <property type="entry name" value="ProA"/>
    <property type="match status" value="1"/>
</dbReference>
<dbReference type="NCBIfam" id="NF001221">
    <property type="entry name" value="PRK00197.1"/>
    <property type="match status" value="1"/>
</dbReference>
<comment type="catalytic activity">
    <reaction evidence="6 7">
        <text>L-glutamate 5-semialdehyde + phosphate + NADP(+) = L-glutamyl 5-phosphate + NADPH + H(+)</text>
        <dbReference type="Rhea" id="RHEA:19541"/>
        <dbReference type="ChEBI" id="CHEBI:15378"/>
        <dbReference type="ChEBI" id="CHEBI:43474"/>
        <dbReference type="ChEBI" id="CHEBI:57783"/>
        <dbReference type="ChEBI" id="CHEBI:58066"/>
        <dbReference type="ChEBI" id="CHEBI:58274"/>
        <dbReference type="ChEBI" id="CHEBI:58349"/>
        <dbReference type="EC" id="1.2.1.41"/>
    </reaction>
</comment>
<dbReference type="AlphaFoldDB" id="A0AAU6P3G4"/>
<accession>A0AAU6P3G4</accession>
<evidence type="ECO:0000256" key="5">
    <source>
        <dbReference type="ARBA" id="ARBA00023002"/>
    </source>
</evidence>
<keyword evidence="2 7" id="KW-0028">Amino-acid biosynthesis</keyword>
<dbReference type="InterPro" id="IPR016161">
    <property type="entry name" value="Ald_DH/histidinol_DH"/>
</dbReference>
<evidence type="ECO:0000313" key="10">
    <source>
        <dbReference type="EMBL" id="WXA14615.1"/>
    </source>
</evidence>
<evidence type="ECO:0000259" key="8">
    <source>
        <dbReference type="Pfam" id="PF00171"/>
    </source>
</evidence>
<dbReference type="EMBL" id="CP136924">
    <property type="protein sequence ID" value="WXA04223.1"/>
    <property type="molecule type" value="Genomic_DNA"/>
</dbReference>
<keyword evidence="7" id="KW-0963">Cytoplasm</keyword>
<dbReference type="InterPro" id="IPR016162">
    <property type="entry name" value="Ald_DH_N"/>
</dbReference>